<gene>
    <name evidence="1" type="ORF">FWK35_00014403</name>
</gene>
<dbReference type="Proteomes" id="UP000478052">
    <property type="component" value="Unassembled WGS sequence"/>
</dbReference>
<accession>A0A6G0YKK2</accession>
<protein>
    <submittedName>
        <fullName evidence="1">Uncharacterized protein</fullName>
    </submittedName>
</protein>
<sequence>MSSLALLLVSARTDRDIIIHTDLRALVRVREASDPKRRTGRLTVVDRRWRRHFPNRVIGRSNEKMASDKRKRLVATPGTVFRCRITRTL</sequence>
<dbReference type="EMBL" id="VUJU01003555">
    <property type="protein sequence ID" value="KAF0757508.1"/>
    <property type="molecule type" value="Genomic_DNA"/>
</dbReference>
<name>A0A6G0YKK2_APHCR</name>
<keyword evidence="2" id="KW-1185">Reference proteome</keyword>
<evidence type="ECO:0000313" key="2">
    <source>
        <dbReference type="Proteomes" id="UP000478052"/>
    </source>
</evidence>
<comment type="caution">
    <text evidence="1">The sequence shown here is derived from an EMBL/GenBank/DDBJ whole genome shotgun (WGS) entry which is preliminary data.</text>
</comment>
<evidence type="ECO:0000313" key="1">
    <source>
        <dbReference type="EMBL" id="KAF0757508.1"/>
    </source>
</evidence>
<dbReference type="AlphaFoldDB" id="A0A6G0YKK2"/>
<reference evidence="1 2" key="1">
    <citation type="submission" date="2019-08" db="EMBL/GenBank/DDBJ databases">
        <title>Whole genome of Aphis craccivora.</title>
        <authorList>
            <person name="Voronova N.V."/>
            <person name="Shulinski R.S."/>
            <person name="Bandarenka Y.V."/>
            <person name="Zhorov D.G."/>
            <person name="Warner D."/>
        </authorList>
    </citation>
    <scope>NUCLEOTIDE SEQUENCE [LARGE SCALE GENOMIC DNA]</scope>
    <source>
        <strain evidence="1">180601</strain>
        <tissue evidence="1">Whole Body</tissue>
    </source>
</reference>
<organism evidence="1 2">
    <name type="scientific">Aphis craccivora</name>
    <name type="common">Cowpea aphid</name>
    <dbReference type="NCBI Taxonomy" id="307492"/>
    <lineage>
        <taxon>Eukaryota</taxon>
        <taxon>Metazoa</taxon>
        <taxon>Ecdysozoa</taxon>
        <taxon>Arthropoda</taxon>
        <taxon>Hexapoda</taxon>
        <taxon>Insecta</taxon>
        <taxon>Pterygota</taxon>
        <taxon>Neoptera</taxon>
        <taxon>Paraneoptera</taxon>
        <taxon>Hemiptera</taxon>
        <taxon>Sternorrhyncha</taxon>
        <taxon>Aphidomorpha</taxon>
        <taxon>Aphidoidea</taxon>
        <taxon>Aphididae</taxon>
        <taxon>Aphidini</taxon>
        <taxon>Aphis</taxon>
        <taxon>Aphis</taxon>
    </lineage>
</organism>
<proteinExistence type="predicted"/>